<dbReference type="AlphaFoldDB" id="A0AAV8R223"/>
<gene>
    <name evidence="1" type="ORF">OPV22_018473</name>
    <name evidence="2" type="ORF">OPV22_018476</name>
    <name evidence="3" type="ORF">OPV22_018481</name>
    <name evidence="4" type="ORF">OPV22_018485</name>
    <name evidence="5" type="ORF">OPV22_018490</name>
    <name evidence="6" type="ORF">OPV22_018495</name>
</gene>
<proteinExistence type="predicted"/>
<keyword evidence="7" id="KW-1185">Reference proteome</keyword>
<accession>A0AAV8R223</accession>
<evidence type="ECO:0000313" key="7">
    <source>
        <dbReference type="Proteomes" id="UP001222027"/>
    </source>
</evidence>
<dbReference type="EMBL" id="JAQQAF010000005">
    <property type="protein sequence ID" value="KAJ8485988.1"/>
    <property type="molecule type" value="Genomic_DNA"/>
</dbReference>
<evidence type="ECO:0000313" key="4">
    <source>
        <dbReference type="EMBL" id="KAJ8486000.1"/>
    </source>
</evidence>
<organism evidence="4 7">
    <name type="scientific">Ensete ventricosum</name>
    <name type="common">Abyssinian banana</name>
    <name type="synonym">Musa ensete</name>
    <dbReference type="NCBI Taxonomy" id="4639"/>
    <lineage>
        <taxon>Eukaryota</taxon>
        <taxon>Viridiplantae</taxon>
        <taxon>Streptophyta</taxon>
        <taxon>Embryophyta</taxon>
        <taxon>Tracheophyta</taxon>
        <taxon>Spermatophyta</taxon>
        <taxon>Magnoliopsida</taxon>
        <taxon>Liliopsida</taxon>
        <taxon>Zingiberales</taxon>
        <taxon>Musaceae</taxon>
        <taxon>Ensete</taxon>
    </lineage>
</organism>
<dbReference type="EMBL" id="JAQQAF010000005">
    <property type="protein sequence ID" value="KAJ8485991.1"/>
    <property type="molecule type" value="Genomic_DNA"/>
</dbReference>
<evidence type="ECO:0000313" key="3">
    <source>
        <dbReference type="EMBL" id="KAJ8485996.1"/>
    </source>
</evidence>
<evidence type="ECO:0000313" key="2">
    <source>
        <dbReference type="EMBL" id="KAJ8485991.1"/>
    </source>
</evidence>
<sequence length="90" mass="9837">MAAVKLKGSKAVTNFPATPKATVSGLHSSPTAVLRCRDDDWPPLDGIGDGGIDDFGFDAEPSLFSLTESYWPWPRLWDMEFGDLDAEDFS</sequence>
<dbReference type="EMBL" id="JAQQAF010000005">
    <property type="protein sequence ID" value="KAJ8485996.1"/>
    <property type="molecule type" value="Genomic_DNA"/>
</dbReference>
<name>A0AAV8R223_ENSVE</name>
<protein>
    <submittedName>
        <fullName evidence="4">Uncharacterized protein</fullName>
    </submittedName>
</protein>
<dbReference type="EMBL" id="JAQQAF010000005">
    <property type="protein sequence ID" value="KAJ8486005.1"/>
    <property type="molecule type" value="Genomic_DNA"/>
</dbReference>
<evidence type="ECO:0000313" key="6">
    <source>
        <dbReference type="EMBL" id="KAJ8486010.1"/>
    </source>
</evidence>
<evidence type="ECO:0000313" key="1">
    <source>
        <dbReference type="EMBL" id="KAJ8485988.1"/>
    </source>
</evidence>
<dbReference type="Proteomes" id="UP001222027">
    <property type="component" value="Unassembled WGS sequence"/>
</dbReference>
<evidence type="ECO:0000313" key="5">
    <source>
        <dbReference type="EMBL" id="KAJ8486005.1"/>
    </source>
</evidence>
<dbReference type="EMBL" id="JAQQAF010000005">
    <property type="protein sequence ID" value="KAJ8486000.1"/>
    <property type="molecule type" value="Genomic_DNA"/>
</dbReference>
<reference evidence="4 7" key="1">
    <citation type="submission" date="2022-12" db="EMBL/GenBank/DDBJ databases">
        <title>Chromosome-scale assembly of the Ensete ventricosum genome.</title>
        <authorList>
            <person name="Dussert Y."/>
            <person name="Stocks J."/>
            <person name="Wendawek A."/>
            <person name="Woldeyes F."/>
            <person name="Nichols R.A."/>
            <person name="Borrell J.S."/>
        </authorList>
    </citation>
    <scope>NUCLEOTIDE SEQUENCE [LARGE SCALE GENOMIC DNA]</scope>
    <source>
        <strain evidence="7">cv. Maze</strain>
        <strain evidence="4">MazeRef_0001</strain>
        <tissue evidence="4">Seeds</tissue>
    </source>
</reference>
<dbReference type="EMBL" id="JAQQAF010000005">
    <property type="protein sequence ID" value="KAJ8486010.1"/>
    <property type="molecule type" value="Genomic_DNA"/>
</dbReference>
<comment type="caution">
    <text evidence="4">The sequence shown here is derived from an EMBL/GenBank/DDBJ whole genome shotgun (WGS) entry which is preliminary data.</text>
</comment>